<evidence type="ECO:0000313" key="2">
    <source>
        <dbReference type="EMBL" id="KAJ8956640.1"/>
    </source>
</evidence>
<evidence type="ECO:0000256" key="1">
    <source>
        <dbReference type="SAM" id="MobiDB-lite"/>
    </source>
</evidence>
<name>A0AAV8YYA4_9CUCU</name>
<sequence>MCFCKMPEKAKPKTPSRSPWRRNLREPMKPRLSRKVVPGARVNLNAYWSKFEEMSKQRDSLVTFDSPSSVEVFNNARYSTFHDNEINENLVNELMELGKE</sequence>
<accession>A0AAV8YYA4</accession>
<reference evidence="2" key="1">
    <citation type="journal article" date="2023" name="Insect Mol. Biol.">
        <title>Genome sequencing provides insights into the evolution of gene families encoding plant cell wall-degrading enzymes in longhorned beetles.</title>
        <authorList>
            <person name="Shin N.R."/>
            <person name="Okamura Y."/>
            <person name="Kirsch R."/>
            <person name="Pauchet Y."/>
        </authorList>
    </citation>
    <scope>NUCLEOTIDE SEQUENCE</scope>
    <source>
        <strain evidence="2">AMC_N1</strain>
    </source>
</reference>
<comment type="caution">
    <text evidence="2">The sequence shown here is derived from an EMBL/GenBank/DDBJ whole genome shotgun (WGS) entry which is preliminary data.</text>
</comment>
<dbReference type="Proteomes" id="UP001162162">
    <property type="component" value="Unassembled WGS sequence"/>
</dbReference>
<evidence type="ECO:0000313" key="3">
    <source>
        <dbReference type="Proteomes" id="UP001162162"/>
    </source>
</evidence>
<gene>
    <name evidence="2" type="ORF">NQ318_013994</name>
</gene>
<feature type="compositionally biased region" description="Basic and acidic residues" evidence="1">
    <location>
        <begin position="1"/>
        <end position="11"/>
    </location>
</feature>
<feature type="region of interest" description="Disordered" evidence="1">
    <location>
        <begin position="1"/>
        <end position="29"/>
    </location>
</feature>
<dbReference type="EMBL" id="JAPWTK010000028">
    <property type="protein sequence ID" value="KAJ8956640.1"/>
    <property type="molecule type" value="Genomic_DNA"/>
</dbReference>
<organism evidence="2 3">
    <name type="scientific">Aromia moschata</name>
    <dbReference type="NCBI Taxonomy" id="1265417"/>
    <lineage>
        <taxon>Eukaryota</taxon>
        <taxon>Metazoa</taxon>
        <taxon>Ecdysozoa</taxon>
        <taxon>Arthropoda</taxon>
        <taxon>Hexapoda</taxon>
        <taxon>Insecta</taxon>
        <taxon>Pterygota</taxon>
        <taxon>Neoptera</taxon>
        <taxon>Endopterygota</taxon>
        <taxon>Coleoptera</taxon>
        <taxon>Polyphaga</taxon>
        <taxon>Cucujiformia</taxon>
        <taxon>Chrysomeloidea</taxon>
        <taxon>Cerambycidae</taxon>
        <taxon>Cerambycinae</taxon>
        <taxon>Callichromatini</taxon>
        <taxon>Aromia</taxon>
    </lineage>
</organism>
<keyword evidence="3" id="KW-1185">Reference proteome</keyword>
<protein>
    <submittedName>
        <fullName evidence="2">Uncharacterized protein</fullName>
    </submittedName>
</protein>
<dbReference type="AlphaFoldDB" id="A0AAV8YYA4"/>
<proteinExistence type="predicted"/>